<dbReference type="OrthoDB" id="3263820at2759"/>
<dbReference type="GO" id="GO:0003677">
    <property type="term" value="F:DNA binding"/>
    <property type="evidence" value="ECO:0007669"/>
    <property type="project" value="InterPro"/>
</dbReference>
<dbReference type="GO" id="GO:0015074">
    <property type="term" value="P:DNA integration"/>
    <property type="evidence" value="ECO:0007669"/>
    <property type="project" value="InterPro"/>
</dbReference>
<dbReference type="GO" id="GO:0006313">
    <property type="term" value="P:DNA transposition"/>
    <property type="evidence" value="ECO:0007669"/>
    <property type="project" value="InterPro"/>
</dbReference>
<dbReference type="EMBL" id="JAINUF010000009">
    <property type="protein sequence ID" value="KAJ8349552.1"/>
    <property type="molecule type" value="Genomic_DNA"/>
</dbReference>
<gene>
    <name evidence="2" type="ORF">SKAU_G00246820</name>
</gene>
<dbReference type="PANTHER" id="PTHR23022:SF135">
    <property type="entry name" value="SI:DKEY-77F5.3"/>
    <property type="match status" value="1"/>
</dbReference>
<proteinExistence type="predicted"/>
<feature type="domain" description="Transposase Tc1-like" evidence="1">
    <location>
        <begin position="58"/>
        <end position="126"/>
    </location>
</feature>
<comment type="caution">
    <text evidence="2">The sequence shown here is derived from an EMBL/GenBank/DDBJ whole genome shotgun (WGS) entry which is preliminary data.</text>
</comment>
<protein>
    <recommendedName>
        <fullName evidence="1">Transposase Tc1-like domain-containing protein</fullName>
    </recommendedName>
</protein>
<keyword evidence="3" id="KW-1185">Reference proteome</keyword>
<dbReference type="Proteomes" id="UP001152622">
    <property type="component" value="Chromosome 9"/>
</dbReference>
<dbReference type="Gene3D" id="3.30.420.10">
    <property type="entry name" value="Ribonuclease H-like superfamily/Ribonuclease H"/>
    <property type="match status" value="1"/>
</dbReference>
<evidence type="ECO:0000313" key="3">
    <source>
        <dbReference type="Proteomes" id="UP001152622"/>
    </source>
</evidence>
<organism evidence="2 3">
    <name type="scientific">Synaphobranchus kaupii</name>
    <name type="common">Kaup's arrowtooth eel</name>
    <dbReference type="NCBI Taxonomy" id="118154"/>
    <lineage>
        <taxon>Eukaryota</taxon>
        <taxon>Metazoa</taxon>
        <taxon>Chordata</taxon>
        <taxon>Craniata</taxon>
        <taxon>Vertebrata</taxon>
        <taxon>Euteleostomi</taxon>
        <taxon>Actinopterygii</taxon>
        <taxon>Neopterygii</taxon>
        <taxon>Teleostei</taxon>
        <taxon>Anguilliformes</taxon>
        <taxon>Synaphobranchidae</taxon>
        <taxon>Synaphobranchus</taxon>
    </lineage>
</organism>
<reference evidence="2" key="1">
    <citation type="journal article" date="2023" name="Science">
        <title>Genome structures resolve the early diversification of teleost fishes.</title>
        <authorList>
            <person name="Parey E."/>
            <person name="Louis A."/>
            <person name="Montfort J."/>
            <person name="Bouchez O."/>
            <person name="Roques C."/>
            <person name="Iampietro C."/>
            <person name="Lluch J."/>
            <person name="Castinel A."/>
            <person name="Donnadieu C."/>
            <person name="Desvignes T."/>
            <person name="Floi Bucao C."/>
            <person name="Jouanno E."/>
            <person name="Wen M."/>
            <person name="Mejri S."/>
            <person name="Dirks R."/>
            <person name="Jansen H."/>
            <person name="Henkel C."/>
            <person name="Chen W.J."/>
            <person name="Zahm M."/>
            <person name="Cabau C."/>
            <person name="Klopp C."/>
            <person name="Thompson A.W."/>
            <person name="Robinson-Rechavi M."/>
            <person name="Braasch I."/>
            <person name="Lecointre G."/>
            <person name="Bobe J."/>
            <person name="Postlethwait J.H."/>
            <person name="Berthelot C."/>
            <person name="Roest Crollius H."/>
            <person name="Guiguen Y."/>
        </authorList>
    </citation>
    <scope>NUCLEOTIDE SEQUENCE</scope>
    <source>
        <strain evidence="2">WJC10195</strain>
    </source>
</reference>
<accession>A0A9Q1IRH7</accession>
<dbReference type="AlphaFoldDB" id="A0A9Q1IRH7"/>
<dbReference type="InterPro" id="IPR002492">
    <property type="entry name" value="Transposase_Tc1-like"/>
</dbReference>
<dbReference type="InterPro" id="IPR036397">
    <property type="entry name" value="RNaseH_sf"/>
</dbReference>
<evidence type="ECO:0000259" key="1">
    <source>
        <dbReference type="Pfam" id="PF01498"/>
    </source>
</evidence>
<name>A0A9Q1IRH7_SYNKA</name>
<dbReference type="PANTHER" id="PTHR23022">
    <property type="entry name" value="TRANSPOSABLE ELEMENT-RELATED"/>
    <property type="match status" value="1"/>
</dbReference>
<evidence type="ECO:0000313" key="2">
    <source>
        <dbReference type="EMBL" id="KAJ8349552.1"/>
    </source>
</evidence>
<dbReference type="Pfam" id="PF01498">
    <property type="entry name" value="HTH_Tnp_Tc3_2"/>
    <property type="match status" value="1"/>
</dbReference>
<dbReference type="InterPro" id="IPR052338">
    <property type="entry name" value="Transposase_5"/>
</dbReference>
<sequence>MGRKEQRNLIIRFPLSNQLFKEVQQIIGCSAKMISNALKWQQKPETRGRKRATTVKTDRRIVRMAKIQPIITSRKIKDDLKLPVSAVTVRRRLIEAKLSARSPRKAPLLKKWHVQNRLKFAKEHINWPKKKWRNILWTDESKTVLFGYSGRRQYIRRPPGTEFKPQYTVKTVKHGGKKNHGMGMFFILRCWAYLSYTRDHGSV</sequence>